<protein>
    <submittedName>
        <fullName evidence="3">Uncharacterized protein</fullName>
    </submittedName>
</protein>
<dbReference type="EMBL" id="AJIL01001970">
    <property type="protein sequence ID" value="KNE88434.1"/>
    <property type="molecule type" value="Genomic_DNA"/>
</dbReference>
<evidence type="ECO:0000313" key="3">
    <source>
        <dbReference type="EMBL" id="KNE88434.1"/>
    </source>
</evidence>
<accession>A0A0L0UNU7</accession>
<evidence type="ECO:0000313" key="4">
    <source>
        <dbReference type="Proteomes" id="UP000054564"/>
    </source>
</evidence>
<dbReference type="Proteomes" id="UP000054564">
    <property type="component" value="Unassembled WGS sequence"/>
</dbReference>
<feature type="region of interest" description="Disordered" evidence="1">
    <location>
        <begin position="35"/>
        <end position="79"/>
    </location>
</feature>
<proteinExistence type="predicted"/>
<dbReference type="AlphaFoldDB" id="A0A0L0UNU7"/>
<reference evidence="4" key="2">
    <citation type="submission" date="2014-03" db="EMBL/GenBank/DDBJ databases">
        <title>The Genome Sequence of Puccinia striiformis f. sp. tritici PST-78.</title>
        <authorList>
            <consortium name="The Broad Institute Genome Sequencing Platform"/>
            <person name="Cuomo C."/>
            <person name="Hulbert S."/>
            <person name="Chen X."/>
            <person name="Walker B."/>
            <person name="Young S.K."/>
            <person name="Zeng Q."/>
            <person name="Gargeya S."/>
            <person name="Fitzgerald M."/>
            <person name="Haas B."/>
            <person name="Abouelleil A."/>
            <person name="Alvarado L."/>
            <person name="Arachchi H.M."/>
            <person name="Berlin A.M."/>
            <person name="Chapman S.B."/>
            <person name="Goldberg J."/>
            <person name="Griggs A."/>
            <person name="Gujja S."/>
            <person name="Hansen M."/>
            <person name="Howarth C."/>
            <person name="Imamovic A."/>
            <person name="Larimer J."/>
            <person name="McCowan C."/>
            <person name="Montmayeur A."/>
            <person name="Murphy C."/>
            <person name="Neiman D."/>
            <person name="Pearson M."/>
            <person name="Priest M."/>
            <person name="Roberts A."/>
            <person name="Saif S."/>
            <person name="Shea T."/>
            <person name="Sisk P."/>
            <person name="Sykes S."/>
            <person name="Wortman J."/>
            <person name="Nusbaum C."/>
            <person name="Birren B."/>
        </authorList>
    </citation>
    <scope>NUCLEOTIDE SEQUENCE [LARGE SCALE GENOMIC DNA]</scope>
    <source>
        <strain evidence="4">race PST-78</strain>
    </source>
</reference>
<name>A0A0L0UNU7_9BASI</name>
<reference evidence="3" key="1">
    <citation type="submission" date="2014-03" db="EMBL/GenBank/DDBJ databases">
        <title>Cloning and expression analysis of gamma-glutamylcysteines synthetase in perennial ryegrass.</title>
        <authorList>
            <person name="Wei S."/>
            <person name="Sun Z."/>
        </authorList>
    </citation>
    <scope>NUCLEOTIDE SEQUENCE</scope>
    <source>
        <strain evidence="3">Race PST-78</strain>
    </source>
</reference>
<feature type="compositionally biased region" description="Pro residues" evidence="1">
    <location>
        <begin position="69"/>
        <end position="79"/>
    </location>
</feature>
<comment type="caution">
    <text evidence="3">The sequence shown here is derived from an EMBL/GenBank/DDBJ whole genome shotgun (WGS) entry which is preliminary data.</text>
</comment>
<feature type="non-terminal residue" evidence="3">
    <location>
        <position position="79"/>
    </location>
</feature>
<feature type="compositionally biased region" description="Polar residues" evidence="1">
    <location>
        <begin position="49"/>
        <end position="62"/>
    </location>
</feature>
<dbReference type="EMBL" id="AJIL01002152">
    <property type="protein sequence ID" value="KNE88386.1"/>
    <property type="molecule type" value="Genomic_DNA"/>
</dbReference>
<evidence type="ECO:0000313" key="2">
    <source>
        <dbReference type="EMBL" id="KNE88386.1"/>
    </source>
</evidence>
<dbReference type="OrthoDB" id="10679863at2759"/>
<sequence length="79" mass="9091">MSDLNVNEHNRFELINRRLGDICSTLNKVNDKVSSLFEPDDRDPAPHLTHNNPLMNNHQHFSIQEPAIPRQPTPEPAQK</sequence>
<keyword evidence="4" id="KW-1185">Reference proteome</keyword>
<evidence type="ECO:0000256" key="1">
    <source>
        <dbReference type="SAM" id="MobiDB-lite"/>
    </source>
</evidence>
<organism evidence="3 4">
    <name type="scientific">Puccinia striiformis f. sp. tritici PST-78</name>
    <dbReference type="NCBI Taxonomy" id="1165861"/>
    <lineage>
        <taxon>Eukaryota</taxon>
        <taxon>Fungi</taxon>
        <taxon>Dikarya</taxon>
        <taxon>Basidiomycota</taxon>
        <taxon>Pucciniomycotina</taxon>
        <taxon>Pucciniomycetes</taxon>
        <taxon>Pucciniales</taxon>
        <taxon>Pucciniaceae</taxon>
        <taxon>Puccinia</taxon>
    </lineage>
</organism>
<gene>
    <name evidence="3" type="ORF">PSTG_18165</name>
    <name evidence="2" type="ORF">PSTG_18214</name>
</gene>